<dbReference type="InterPro" id="IPR050545">
    <property type="entry name" value="Mycobact_MmpL"/>
</dbReference>
<evidence type="ECO:0000256" key="5">
    <source>
        <dbReference type="ARBA" id="ARBA00022989"/>
    </source>
</evidence>
<dbReference type="SUPFAM" id="SSF82866">
    <property type="entry name" value="Multidrug efflux transporter AcrB transmembrane domain"/>
    <property type="match status" value="2"/>
</dbReference>
<evidence type="ECO:0000256" key="1">
    <source>
        <dbReference type="ARBA" id="ARBA00004651"/>
    </source>
</evidence>
<feature type="transmembrane region" description="Helical" evidence="7">
    <location>
        <begin position="567"/>
        <end position="586"/>
    </location>
</feature>
<feature type="transmembrane region" description="Helical" evidence="7">
    <location>
        <begin position="194"/>
        <end position="215"/>
    </location>
</feature>
<dbReference type="AlphaFoldDB" id="A0A7I9V8M9"/>
<dbReference type="Pfam" id="PF03176">
    <property type="entry name" value="MMPL"/>
    <property type="match status" value="2"/>
</dbReference>
<dbReference type="Gene3D" id="1.20.1640.10">
    <property type="entry name" value="Multidrug efflux transporter AcrB transmembrane domain"/>
    <property type="match status" value="2"/>
</dbReference>
<dbReference type="PROSITE" id="PS50156">
    <property type="entry name" value="SSD"/>
    <property type="match status" value="2"/>
</dbReference>
<comment type="caution">
    <text evidence="9">The sequence shown here is derived from an EMBL/GenBank/DDBJ whole genome shotgun (WGS) entry which is preliminary data.</text>
</comment>
<dbReference type="InterPro" id="IPR000731">
    <property type="entry name" value="SSD"/>
</dbReference>
<dbReference type="InterPro" id="IPR004869">
    <property type="entry name" value="MMPL_dom"/>
</dbReference>
<feature type="transmembrane region" description="Helical" evidence="7">
    <location>
        <begin position="163"/>
        <end position="187"/>
    </location>
</feature>
<feature type="transmembrane region" description="Helical" evidence="7">
    <location>
        <begin position="510"/>
        <end position="527"/>
    </location>
</feature>
<protein>
    <submittedName>
        <fullName evidence="9">Membrane protein</fullName>
    </submittedName>
</protein>
<feature type="transmembrane region" description="Helical" evidence="7">
    <location>
        <begin position="303"/>
        <end position="325"/>
    </location>
</feature>
<keyword evidence="5 7" id="KW-1133">Transmembrane helix</keyword>
<organism evidence="9 10">
    <name type="scientific">Gordonia spumicola</name>
    <dbReference type="NCBI Taxonomy" id="589161"/>
    <lineage>
        <taxon>Bacteria</taxon>
        <taxon>Bacillati</taxon>
        <taxon>Actinomycetota</taxon>
        <taxon>Actinomycetes</taxon>
        <taxon>Mycobacteriales</taxon>
        <taxon>Gordoniaceae</taxon>
        <taxon>Gordonia</taxon>
    </lineage>
</organism>
<feature type="transmembrane region" description="Helical" evidence="7">
    <location>
        <begin position="626"/>
        <end position="650"/>
    </location>
</feature>
<reference evidence="10" key="1">
    <citation type="submission" date="2019-06" db="EMBL/GenBank/DDBJ databases">
        <title>Gordonia isolated from sludge of a wastewater treatment plant.</title>
        <authorList>
            <person name="Tamura T."/>
            <person name="Aoyama K."/>
            <person name="Kang Y."/>
            <person name="Saito S."/>
            <person name="Akiyama N."/>
            <person name="Yazawa K."/>
            <person name="Gonoi T."/>
            <person name="Mikami Y."/>
        </authorList>
    </citation>
    <scope>NUCLEOTIDE SEQUENCE [LARGE SCALE GENOMIC DNA]</scope>
    <source>
        <strain evidence="10">NBRC 107696</strain>
    </source>
</reference>
<evidence type="ECO:0000313" key="9">
    <source>
        <dbReference type="EMBL" id="GEE01594.1"/>
    </source>
</evidence>
<feature type="transmembrane region" description="Helical" evidence="7">
    <location>
        <begin position="534"/>
        <end position="555"/>
    </location>
</feature>
<feature type="transmembrane region" description="Helical" evidence="7">
    <location>
        <begin position="598"/>
        <end position="620"/>
    </location>
</feature>
<name>A0A7I9V8M9_9ACTN</name>
<keyword evidence="10" id="KW-1185">Reference proteome</keyword>
<accession>A0A7I9V8M9</accession>
<evidence type="ECO:0000313" key="10">
    <source>
        <dbReference type="Proteomes" id="UP000444960"/>
    </source>
</evidence>
<feature type="transmembrane region" description="Helical" evidence="7">
    <location>
        <begin position="227"/>
        <end position="249"/>
    </location>
</feature>
<feature type="domain" description="SSD" evidence="8">
    <location>
        <begin position="192"/>
        <end position="324"/>
    </location>
</feature>
<evidence type="ECO:0000256" key="6">
    <source>
        <dbReference type="ARBA" id="ARBA00023136"/>
    </source>
</evidence>
<evidence type="ECO:0000256" key="7">
    <source>
        <dbReference type="SAM" id="Phobius"/>
    </source>
</evidence>
<evidence type="ECO:0000256" key="3">
    <source>
        <dbReference type="ARBA" id="ARBA00022475"/>
    </source>
</evidence>
<dbReference type="PANTHER" id="PTHR33406">
    <property type="entry name" value="MEMBRANE PROTEIN MJ1562-RELATED"/>
    <property type="match status" value="1"/>
</dbReference>
<keyword evidence="4 7" id="KW-0812">Transmembrane</keyword>
<comment type="similarity">
    <text evidence="2">Belongs to the resistance-nodulation-cell division (RND) (TC 2.A.6) family. MmpL subfamily.</text>
</comment>
<feature type="transmembrane region" description="Helical" evidence="7">
    <location>
        <begin position="361"/>
        <end position="379"/>
    </location>
</feature>
<dbReference type="GO" id="GO:0005886">
    <property type="term" value="C:plasma membrane"/>
    <property type="evidence" value="ECO:0007669"/>
    <property type="project" value="UniProtKB-SubCell"/>
</dbReference>
<feature type="transmembrane region" description="Helical" evidence="7">
    <location>
        <begin position="270"/>
        <end position="291"/>
    </location>
</feature>
<gene>
    <name evidence="9" type="ORF">nbrc107696_20400</name>
</gene>
<evidence type="ECO:0000259" key="8">
    <source>
        <dbReference type="PROSITE" id="PS50156"/>
    </source>
</evidence>
<dbReference type="Proteomes" id="UP000444960">
    <property type="component" value="Unassembled WGS sequence"/>
</dbReference>
<sequence>MNARTAARVGLPALAILVWLVIAGVAGPMAGKLSQVTTDDASAFLPASAESTRVEAMLPDFTDTEFFPAIVVAENPAGWSAYDSRFLTDALAPLQGSEGFAGQFSPALPSADGTAAQLFVPVATAGEPADAVESIKAALADPPPGVTVRLTGPAVQVADLSSAFAGIDGILLLVAGILVLVILVLVYRSPILPIVVLLSAVFGLSLASGAVYLLADAGVLELNGQSQGILFILVFGAATDYALLLVARYREHLADVENPRDALRTAWRATLPPIAASAGTVILGVLCLLFSDLNSNRSLGPVAAIGVTASFLVSITFLPAALAVLGRAAFWPRRPSPGDTASPHRLWTRVADIVGAAPRRTWAITLVVLLAGAVFAPMFRADGVSTKDFFLGETDSVAGAEMHAAHFDAGAGSPTWVLAPAHVLEATTDAVRGVGGVSSAEPLTADGRPVVREGTAAVQVTLTDDPDSLAAQGTVSTIRAAVARIGGVKVGGPTAIDLDTRLTAQHDRNLVIPLVLLVVLAVLILLLRSLVAPLLLLGTTVLSFATTLGVAALLFNGPFGFPGADPVVPLFAFVFLVALGVDYNIFLMTRAREEAQRIGTRAGVLSALTSTGGVISAAGIVLAATFAALAVIPLLFLAQVAFLVAFGVLLDTIIVRSLLVPALALDVGSRVWWPGALSRADARNGRPE</sequence>
<comment type="subcellular location">
    <subcellularLocation>
        <location evidence="1">Cell membrane</location>
        <topology evidence="1">Multi-pass membrane protein</topology>
    </subcellularLocation>
</comment>
<keyword evidence="6 7" id="KW-0472">Membrane</keyword>
<keyword evidence="3" id="KW-1003">Cell membrane</keyword>
<evidence type="ECO:0000256" key="2">
    <source>
        <dbReference type="ARBA" id="ARBA00010157"/>
    </source>
</evidence>
<proteinExistence type="inferred from homology"/>
<evidence type="ECO:0000256" key="4">
    <source>
        <dbReference type="ARBA" id="ARBA00022692"/>
    </source>
</evidence>
<dbReference type="PANTHER" id="PTHR33406:SF6">
    <property type="entry name" value="MEMBRANE PROTEIN YDGH-RELATED"/>
    <property type="match status" value="1"/>
</dbReference>
<dbReference type="EMBL" id="BJOV01000003">
    <property type="protein sequence ID" value="GEE01594.1"/>
    <property type="molecule type" value="Genomic_DNA"/>
</dbReference>
<feature type="domain" description="SSD" evidence="8">
    <location>
        <begin position="539"/>
        <end position="665"/>
    </location>
</feature>